<comment type="caution">
    <text evidence="3">The sequence shown here is derived from an EMBL/GenBank/DDBJ whole genome shotgun (WGS) entry which is preliminary data.</text>
</comment>
<dbReference type="GO" id="GO:0047632">
    <property type="term" value="F:agmatine deiminase activity"/>
    <property type="evidence" value="ECO:0007669"/>
    <property type="project" value="UniProtKB-UniRule"/>
</dbReference>
<evidence type="ECO:0000256" key="1">
    <source>
        <dbReference type="ARBA" id="ARBA00022801"/>
    </source>
</evidence>
<dbReference type="NCBIfam" id="NF010070">
    <property type="entry name" value="PRK13551.1"/>
    <property type="match status" value="1"/>
</dbReference>
<dbReference type="GO" id="GO:0004668">
    <property type="term" value="F:protein-arginine deiminase activity"/>
    <property type="evidence" value="ECO:0007669"/>
    <property type="project" value="InterPro"/>
</dbReference>
<dbReference type="GO" id="GO:0009446">
    <property type="term" value="P:putrescine biosynthetic process"/>
    <property type="evidence" value="ECO:0007669"/>
    <property type="project" value="InterPro"/>
</dbReference>
<evidence type="ECO:0000313" key="4">
    <source>
        <dbReference type="Proteomes" id="UP000886874"/>
    </source>
</evidence>
<name>A0A9D0Z7T0_9FIRM</name>
<dbReference type="SUPFAM" id="SSF55909">
    <property type="entry name" value="Pentein"/>
    <property type="match status" value="1"/>
</dbReference>
<dbReference type="Pfam" id="PF04371">
    <property type="entry name" value="PAD_porph"/>
    <property type="match status" value="1"/>
</dbReference>
<evidence type="ECO:0000256" key="2">
    <source>
        <dbReference type="HAMAP-Rule" id="MF_01841"/>
    </source>
</evidence>
<dbReference type="InterPro" id="IPR017754">
    <property type="entry name" value="Agmatine_deiminase"/>
</dbReference>
<protein>
    <recommendedName>
        <fullName evidence="2">Putative agmatine deiminase</fullName>
        <ecNumber evidence="2">3.5.3.12</ecNumber>
    </recommendedName>
    <alternativeName>
        <fullName evidence="2">Agmatine iminohydrolase</fullName>
    </alternativeName>
</protein>
<evidence type="ECO:0000313" key="3">
    <source>
        <dbReference type="EMBL" id="HIQ70156.1"/>
    </source>
</evidence>
<dbReference type="PANTHER" id="PTHR31377">
    <property type="entry name" value="AGMATINE DEIMINASE-RELATED"/>
    <property type="match status" value="1"/>
</dbReference>
<dbReference type="InterPro" id="IPR007466">
    <property type="entry name" value="Peptidyl-Arg-deiminase_porph"/>
</dbReference>
<dbReference type="Proteomes" id="UP000886874">
    <property type="component" value="Unassembled WGS sequence"/>
</dbReference>
<accession>A0A9D0Z7T0</accession>
<feature type="active site" description="Amidino-cysteine intermediate" evidence="2">
    <location>
        <position position="350"/>
    </location>
</feature>
<dbReference type="Gene3D" id="3.75.10.10">
    <property type="entry name" value="L-arginine/glycine Amidinotransferase, Chain A"/>
    <property type="match status" value="1"/>
</dbReference>
<comment type="similarity">
    <text evidence="2">Belongs to the agmatine deiminase family.</text>
</comment>
<dbReference type="PANTHER" id="PTHR31377:SF0">
    <property type="entry name" value="AGMATINE DEIMINASE-RELATED"/>
    <property type="match status" value="1"/>
</dbReference>
<keyword evidence="1 2" id="KW-0378">Hydrolase</keyword>
<reference evidence="3" key="1">
    <citation type="submission" date="2020-10" db="EMBL/GenBank/DDBJ databases">
        <authorList>
            <person name="Gilroy R."/>
        </authorList>
    </citation>
    <scope>NUCLEOTIDE SEQUENCE</scope>
    <source>
        <strain evidence="3">ChiSjej2B20-13462</strain>
    </source>
</reference>
<reference evidence="3" key="2">
    <citation type="journal article" date="2021" name="PeerJ">
        <title>Extensive microbial diversity within the chicken gut microbiome revealed by metagenomics and culture.</title>
        <authorList>
            <person name="Gilroy R."/>
            <person name="Ravi A."/>
            <person name="Getino M."/>
            <person name="Pursley I."/>
            <person name="Horton D.L."/>
            <person name="Alikhan N.F."/>
            <person name="Baker D."/>
            <person name="Gharbi K."/>
            <person name="Hall N."/>
            <person name="Watson M."/>
            <person name="Adriaenssens E.M."/>
            <person name="Foster-Nyarko E."/>
            <person name="Jarju S."/>
            <person name="Secka A."/>
            <person name="Antonio M."/>
            <person name="Oren A."/>
            <person name="Chaudhuri R.R."/>
            <person name="La Ragione R."/>
            <person name="Hildebrand F."/>
            <person name="Pallen M.J."/>
        </authorList>
    </citation>
    <scope>NUCLEOTIDE SEQUENCE</scope>
    <source>
        <strain evidence="3">ChiSjej2B20-13462</strain>
    </source>
</reference>
<proteinExistence type="inferred from homology"/>
<dbReference type="HAMAP" id="MF_01841">
    <property type="entry name" value="Agmatine_deimin"/>
    <property type="match status" value="1"/>
</dbReference>
<dbReference type="NCBIfam" id="TIGR03380">
    <property type="entry name" value="agmatine_aguA"/>
    <property type="match status" value="1"/>
</dbReference>
<dbReference type="AlphaFoldDB" id="A0A9D0Z7T0"/>
<organism evidence="3 4">
    <name type="scientific">Candidatus Avoscillospira stercorigallinarum</name>
    <dbReference type="NCBI Taxonomy" id="2840708"/>
    <lineage>
        <taxon>Bacteria</taxon>
        <taxon>Bacillati</taxon>
        <taxon>Bacillota</taxon>
        <taxon>Clostridia</taxon>
        <taxon>Eubacteriales</taxon>
        <taxon>Oscillospiraceae</taxon>
        <taxon>Oscillospiraceae incertae sedis</taxon>
        <taxon>Candidatus Avoscillospira</taxon>
    </lineage>
</organism>
<dbReference type="EMBL" id="DVFN01000106">
    <property type="protein sequence ID" value="HIQ70156.1"/>
    <property type="molecule type" value="Genomic_DNA"/>
</dbReference>
<comment type="catalytic activity">
    <reaction evidence="2">
        <text>agmatine + H2O = N-carbamoylputrescine + NH4(+)</text>
        <dbReference type="Rhea" id="RHEA:18037"/>
        <dbReference type="ChEBI" id="CHEBI:15377"/>
        <dbReference type="ChEBI" id="CHEBI:28938"/>
        <dbReference type="ChEBI" id="CHEBI:58145"/>
        <dbReference type="ChEBI" id="CHEBI:58318"/>
        <dbReference type="EC" id="3.5.3.12"/>
    </reaction>
</comment>
<dbReference type="EC" id="3.5.3.12" evidence="2"/>
<sequence length="358" mass="39390">MERSKFYMPAEYAPHEGTLLIWPVRPGSWPHGGKAAQQAFCRIMEALLPHEKVWLLAGRDRLEEARAAVPAGVEVLEIDSDDAWARDVGPTFLIDGQGGRMGVDWQFNAWGGDVDGLYAHWEKDDAVASQFCRLLGDPVLNAHPFVLEGGSIHSDGEGTILTTESCLLSAGRNPEMTKAEIEAKLLETLGAEKVLWLPRGIYNDETNEHVDNICCFVGPAQVALAWTDDENDPQYPLSRACEAALQGATDAKGRPFTIHRLPIPKTPITVREEDLTGYIFEEGEDVRDVGERLAASYVNFYIGNGVVLVPQFGDSHDTLALEILGQCFPTRQVIPIPARDILLGGGNIHCITQQVPRR</sequence>
<gene>
    <name evidence="2 3" type="primary">aguA</name>
    <name evidence="3" type="ORF">IAA67_07500</name>
</gene>